<evidence type="ECO:0000313" key="1">
    <source>
        <dbReference type="EMBL" id="MXO52372.1"/>
    </source>
</evidence>
<keyword evidence="2" id="KW-1185">Reference proteome</keyword>
<reference evidence="1 2" key="1">
    <citation type="submission" date="2019-12" db="EMBL/GenBank/DDBJ databases">
        <title>Genomic-based taxomic classification of the family Erythrobacteraceae.</title>
        <authorList>
            <person name="Xu L."/>
        </authorList>
    </citation>
    <scope>NUCLEOTIDE SEQUENCE [LARGE SCALE GENOMIC DNA]</scope>
    <source>
        <strain evidence="1 2">DSM 16225</strain>
    </source>
</reference>
<proteinExistence type="predicted"/>
<organism evidence="1 2">
    <name type="scientific">Qipengyuania gaetbuli</name>
    <dbReference type="NCBI Taxonomy" id="266952"/>
    <lineage>
        <taxon>Bacteria</taxon>
        <taxon>Pseudomonadati</taxon>
        <taxon>Pseudomonadota</taxon>
        <taxon>Alphaproteobacteria</taxon>
        <taxon>Sphingomonadales</taxon>
        <taxon>Erythrobacteraceae</taxon>
        <taxon>Qipengyuania</taxon>
    </lineage>
</organism>
<dbReference type="Proteomes" id="UP000444185">
    <property type="component" value="Unassembled WGS sequence"/>
</dbReference>
<comment type="caution">
    <text evidence="1">The sequence shown here is derived from an EMBL/GenBank/DDBJ whole genome shotgun (WGS) entry which is preliminary data.</text>
</comment>
<sequence>MRTITTWAGLHSEIETGAANNLAALRDRLSGSSDQPLNELCLVVLVELGDRFSDIEGVLQHTLHPPPWEYVDCAGGWFELVLVTGDDGFGYVVLVPDQAAIDPEILEYCRSLTS</sequence>
<protein>
    <submittedName>
        <fullName evidence="1">Uncharacterized protein</fullName>
    </submittedName>
</protein>
<gene>
    <name evidence="1" type="ORF">GRI42_13760</name>
</gene>
<dbReference type="RefSeq" id="WP_160609019.1">
    <property type="nucleotide sequence ID" value="NZ_WTYF01000004.1"/>
</dbReference>
<dbReference type="AlphaFoldDB" id="A0A844Y5R7"/>
<evidence type="ECO:0000313" key="2">
    <source>
        <dbReference type="Proteomes" id="UP000444185"/>
    </source>
</evidence>
<dbReference type="OrthoDB" id="7204346at2"/>
<accession>A0A844Y5R7</accession>
<name>A0A844Y5R7_9SPHN</name>
<dbReference type="EMBL" id="WTYF01000004">
    <property type="protein sequence ID" value="MXO52372.1"/>
    <property type="molecule type" value="Genomic_DNA"/>
</dbReference>